<organism evidence="5">
    <name type="scientific">Methyloraptor flagellatus</name>
    <dbReference type="NCBI Taxonomy" id="3162530"/>
    <lineage>
        <taxon>Bacteria</taxon>
        <taxon>Pseudomonadati</taxon>
        <taxon>Pseudomonadota</taxon>
        <taxon>Alphaproteobacteria</taxon>
        <taxon>Hyphomicrobiales</taxon>
        <taxon>Ancalomicrobiaceae</taxon>
        <taxon>Methyloraptor</taxon>
    </lineage>
</organism>
<dbReference type="PIRSF" id="PIRSF002741">
    <property type="entry name" value="MppA"/>
    <property type="match status" value="1"/>
</dbReference>
<dbReference type="SUPFAM" id="SSF53850">
    <property type="entry name" value="Periplasmic binding protein-like II"/>
    <property type="match status" value="1"/>
</dbReference>
<dbReference type="GO" id="GO:0015833">
    <property type="term" value="P:peptide transport"/>
    <property type="evidence" value="ECO:0007669"/>
    <property type="project" value="TreeGrafter"/>
</dbReference>
<accession>A0AAU7XCQ8</accession>
<evidence type="ECO:0000256" key="1">
    <source>
        <dbReference type="ARBA" id="ARBA00004418"/>
    </source>
</evidence>
<name>A0AAU7XCQ8_9HYPH</name>
<sequence>MSSGTTAFTRRDAFKLAGGAVAGLAMATSARSEARGRRVVVAMPNSPQVATLEPVRDYGNVSFRMGYNLYDNLLRVDYRDGGKLLPGLATRWERVSDTAVDFVLREGVVFHDGSAMIAEDVAFSFGPERMSSPEAPGYKQSRPFLPTIERVEATGPMTVRVTTKGADPLLLKRLAGWAGQIVSKRAFLAAPSFAAWEKAPVATGPFKVKEFSYDRRFVFAAHDAHWAGRPVIDELEFRIVPELAGRMNQLATGEADIITEVSPDQLGPIAAMTGREVAGGPIQNVRVVLFNKFDPALADPRVRRALALSIDRQAIVDSLYGGRTWVPNGHQDKSYGDLYLADYAGPGYDPDAAKALLKAAGYDGRRIAYRVLNNYYTLQIQTAQILQEMWHAVGLKVEIETKENWAQVYEPGLGIFDGSDTIFWQDPVGAMVRRYGPAGNVQAVAKTWANDEFNKLGPVLQTSLDAEERKRTFRRMLEIYDRDDPPGTALHDLTMFYGKRKDLAWNAYPAEFMDFRADNMRALP</sequence>
<dbReference type="InterPro" id="IPR000914">
    <property type="entry name" value="SBP_5_dom"/>
</dbReference>
<comment type="subcellular location">
    <subcellularLocation>
        <location evidence="1">Periplasm</location>
    </subcellularLocation>
</comment>
<dbReference type="EMBL" id="CP158568">
    <property type="protein sequence ID" value="XBY45829.1"/>
    <property type="molecule type" value="Genomic_DNA"/>
</dbReference>
<dbReference type="KEGG" id="mflg:ABS361_06115"/>
<evidence type="ECO:0000313" key="5">
    <source>
        <dbReference type="EMBL" id="XBY45829.1"/>
    </source>
</evidence>
<dbReference type="InterPro" id="IPR039424">
    <property type="entry name" value="SBP_5"/>
</dbReference>
<dbReference type="InterPro" id="IPR030678">
    <property type="entry name" value="Peptide/Ni-bd"/>
</dbReference>
<reference evidence="5" key="1">
    <citation type="submission" date="2024-06" db="EMBL/GenBank/DDBJ databases">
        <title>Methylostella associata gen. nov., sp. nov., a novel Ancalomicrobiaceae-affiliated facultatively methylotrophic bacteria that feed on methanotrophs of the genus Methylococcus.</title>
        <authorList>
            <person name="Saltykova V."/>
            <person name="Danilova O.V."/>
            <person name="Oshkin I.Y."/>
            <person name="Belova S.E."/>
            <person name="Pimenov N.V."/>
            <person name="Dedysh S.N."/>
        </authorList>
    </citation>
    <scope>NUCLEOTIDE SEQUENCE</scope>
    <source>
        <strain evidence="5">S20</strain>
    </source>
</reference>
<proteinExistence type="inferred from homology"/>
<dbReference type="PANTHER" id="PTHR30290">
    <property type="entry name" value="PERIPLASMIC BINDING COMPONENT OF ABC TRANSPORTER"/>
    <property type="match status" value="1"/>
</dbReference>
<dbReference type="Gene3D" id="3.40.190.10">
    <property type="entry name" value="Periplasmic binding protein-like II"/>
    <property type="match status" value="1"/>
</dbReference>
<dbReference type="PROSITE" id="PS51318">
    <property type="entry name" value="TAT"/>
    <property type="match status" value="1"/>
</dbReference>
<dbReference type="Pfam" id="PF00496">
    <property type="entry name" value="SBP_bac_5"/>
    <property type="match status" value="1"/>
</dbReference>
<comment type="similarity">
    <text evidence="2">Belongs to the bacterial solute-binding protein 5 family.</text>
</comment>
<evidence type="ECO:0000256" key="3">
    <source>
        <dbReference type="ARBA" id="ARBA00022729"/>
    </source>
</evidence>
<evidence type="ECO:0000259" key="4">
    <source>
        <dbReference type="Pfam" id="PF00496"/>
    </source>
</evidence>
<protein>
    <submittedName>
        <fullName evidence="5">ABC transporter substrate-binding protein</fullName>
    </submittedName>
</protein>
<dbReference type="AlphaFoldDB" id="A0AAU7XCQ8"/>
<dbReference type="Gene3D" id="3.90.76.10">
    <property type="entry name" value="Dipeptide-binding Protein, Domain 1"/>
    <property type="match status" value="1"/>
</dbReference>
<evidence type="ECO:0000256" key="2">
    <source>
        <dbReference type="ARBA" id="ARBA00005695"/>
    </source>
</evidence>
<feature type="domain" description="Solute-binding protein family 5" evidence="4">
    <location>
        <begin position="84"/>
        <end position="432"/>
    </location>
</feature>
<dbReference type="Gene3D" id="3.10.105.10">
    <property type="entry name" value="Dipeptide-binding Protein, Domain 3"/>
    <property type="match status" value="1"/>
</dbReference>
<dbReference type="GO" id="GO:0030288">
    <property type="term" value="C:outer membrane-bounded periplasmic space"/>
    <property type="evidence" value="ECO:0007669"/>
    <property type="project" value="UniProtKB-ARBA"/>
</dbReference>
<dbReference type="PANTHER" id="PTHR30290:SF38">
    <property type="entry name" value="D,D-DIPEPTIDE-BINDING PERIPLASMIC PROTEIN DDPA-RELATED"/>
    <property type="match status" value="1"/>
</dbReference>
<dbReference type="RefSeq" id="WP_407050924.1">
    <property type="nucleotide sequence ID" value="NZ_CP158568.1"/>
</dbReference>
<dbReference type="InterPro" id="IPR006311">
    <property type="entry name" value="TAT_signal"/>
</dbReference>
<dbReference type="GO" id="GO:0043190">
    <property type="term" value="C:ATP-binding cassette (ABC) transporter complex"/>
    <property type="evidence" value="ECO:0007669"/>
    <property type="project" value="InterPro"/>
</dbReference>
<keyword evidence="3" id="KW-0732">Signal</keyword>
<dbReference type="GO" id="GO:1904680">
    <property type="term" value="F:peptide transmembrane transporter activity"/>
    <property type="evidence" value="ECO:0007669"/>
    <property type="project" value="TreeGrafter"/>
</dbReference>
<gene>
    <name evidence="5" type="ORF">ABS361_06115</name>
</gene>